<protein>
    <submittedName>
        <fullName evidence="1">Uncharacterized protein</fullName>
    </submittedName>
</protein>
<organism evidence="1 2">
    <name type="scientific">Phytophthora megakarya</name>
    <dbReference type="NCBI Taxonomy" id="4795"/>
    <lineage>
        <taxon>Eukaryota</taxon>
        <taxon>Sar</taxon>
        <taxon>Stramenopiles</taxon>
        <taxon>Oomycota</taxon>
        <taxon>Peronosporomycetes</taxon>
        <taxon>Peronosporales</taxon>
        <taxon>Peronosporaceae</taxon>
        <taxon>Phytophthora</taxon>
    </lineage>
</organism>
<comment type="caution">
    <text evidence="1">The sequence shown here is derived from an EMBL/GenBank/DDBJ whole genome shotgun (WGS) entry which is preliminary data.</text>
</comment>
<proteinExistence type="predicted"/>
<evidence type="ECO:0000313" key="2">
    <source>
        <dbReference type="Proteomes" id="UP000198211"/>
    </source>
</evidence>
<reference evidence="2" key="1">
    <citation type="submission" date="2017-03" db="EMBL/GenBank/DDBJ databases">
        <title>Phytopthora megakarya and P. palmivora, two closely related causual agents of cacao black pod achieved similar genome size and gene model numbers by different mechanisms.</title>
        <authorList>
            <person name="Ali S."/>
            <person name="Shao J."/>
            <person name="Larry D.J."/>
            <person name="Kronmiller B."/>
            <person name="Shen D."/>
            <person name="Strem M.D."/>
            <person name="Melnick R.L."/>
            <person name="Guiltinan M.J."/>
            <person name="Tyler B.M."/>
            <person name="Meinhardt L.W."/>
            <person name="Bailey B.A."/>
        </authorList>
    </citation>
    <scope>NUCLEOTIDE SEQUENCE [LARGE SCALE GENOMIC DNA]</scope>
    <source>
        <strain evidence="2">zdho120</strain>
    </source>
</reference>
<keyword evidence="2" id="KW-1185">Reference proteome</keyword>
<sequence>MTSWLKDHHSDTVDREANTLRIPLPKDAILAFFGHICSADDTSIKHTLGCTVHWGYINALVDAYRNHLIELDPQRFLLKVTTKIALGEPGRVIKSISSEEMCELSCTSEDSHSLRKRSSSYALGQINGPTPVELKAQHIHFGKGKASSVAVR</sequence>
<name>A0A225V613_9STRA</name>
<dbReference type="OrthoDB" id="94134at2759"/>
<gene>
    <name evidence="1" type="ORF">PHMEG_00029066</name>
</gene>
<dbReference type="Proteomes" id="UP000198211">
    <property type="component" value="Unassembled WGS sequence"/>
</dbReference>
<dbReference type="EMBL" id="NBNE01008105">
    <property type="protein sequence ID" value="OWY99859.1"/>
    <property type="molecule type" value="Genomic_DNA"/>
</dbReference>
<accession>A0A225V613</accession>
<dbReference type="AlphaFoldDB" id="A0A225V613"/>
<evidence type="ECO:0000313" key="1">
    <source>
        <dbReference type="EMBL" id="OWY99859.1"/>
    </source>
</evidence>